<dbReference type="Pfam" id="PF02749">
    <property type="entry name" value="QRPTase_N"/>
    <property type="match status" value="1"/>
</dbReference>
<feature type="binding site" evidence="14">
    <location>
        <begin position="131"/>
        <end position="133"/>
    </location>
    <ligand>
        <name>substrate</name>
    </ligand>
</feature>
<keyword evidence="18" id="KW-1185">Reference proteome</keyword>
<evidence type="ECO:0000256" key="3">
    <source>
        <dbReference type="ARBA" id="ARBA00009400"/>
    </source>
</evidence>
<dbReference type="AlphaFoldDB" id="A0A087CF98"/>
<proteinExistence type="inferred from homology"/>
<name>A0A087CF98_9BIFI</name>
<dbReference type="PANTHER" id="PTHR32179:SF3">
    <property type="entry name" value="NICOTINATE-NUCLEOTIDE PYROPHOSPHORYLASE [CARBOXYLATING]"/>
    <property type="match status" value="1"/>
</dbReference>
<comment type="pathway">
    <text evidence="2">Cofactor biosynthesis; NAD(+) biosynthesis; nicotinate D-ribonucleotide from quinolinate: step 1/1.</text>
</comment>
<dbReference type="UniPathway" id="UPA00253">
    <property type="reaction ID" value="UER00331"/>
</dbReference>
<feature type="binding site" evidence="14">
    <location>
        <position position="98"/>
    </location>
    <ligand>
        <name>substrate</name>
    </ligand>
</feature>
<dbReference type="InterPro" id="IPR002638">
    <property type="entry name" value="Quinolinate_PRibosylTrfase_C"/>
</dbReference>
<comment type="similarity">
    <text evidence="3 13">Belongs to the NadC/ModD family.</text>
</comment>
<accession>A0A087CF98</accession>
<feature type="binding site" evidence="14">
    <location>
        <begin position="264"/>
        <end position="266"/>
    </location>
    <ligand>
        <name>substrate</name>
    </ligand>
</feature>
<dbReference type="GeneID" id="98300001"/>
<feature type="binding site" evidence="14">
    <location>
        <begin position="243"/>
        <end position="245"/>
    </location>
    <ligand>
        <name>substrate</name>
    </ligand>
</feature>
<dbReference type="CDD" id="cd01572">
    <property type="entry name" value="QPRTase"/>
    <property type="match status" value="1"/>
</dbReference>
<dbReference type="GO" id="GO:0034213">
    <property type="term" value="P:quinolinate catabolic process"/>
    <property type="evidence" value="ECO:0007669"/>
    <property type="project" value="TreeGrafter"/>
</dbReference>
<evidence type="ECO:0000256" key="13">
    <source>
        <dbReference type="PIRNR" id="PIRNR006250"/>
    </source>
</evidence>
<dbReference type="RefSeq" id="WP_033498132.1">
    <property type="nucleotide sequence ID" value="NZ_JGZI01000009.1"/>
</dbReference>
<dbReference type="InterPro" id="IPR022412">
    <property type="entry name" value="Quinolinate_PRibosylTrfase_N"/>
</dbReference>
<dbReference type="Proteomes" id="UP000029050">
    <property type="component" value="Unassembled WGS sequence"/>
</dbReference>
<dbReference type="Pfam" id="PF01729">
    <property type="entry name" value="QRPTase_C"/>
    <property type="match status" value="1"/>
</dbReference>
<dbReference type="eggNOG" id="COG0157">
    <property type="taxonomic scope" value="Bacteria"/>
</dbReference>
<evidence type="ECO:0000256" key="5">
    <source>
        <dbReference type="ARBA" id="ARBA00011944"/>
    </source>
</evidence>
<evidence type="ECO:0000313" key="18">
    <source>
        <dbReference type="Proteomes" id="UP000029050"/>
    </source>
</evidence>
<comment type="catalytic activity">
    <reaction evidence="11">
        <text>nicotinate beta-D-ribonucleotide + CO2 + diphosphate = quinolinate + 5-phospho-alpha-D-ribose 1-diphosphate + 2 H(+)</text>
        <dbReference type="Rhea" id="RHEA:12733"/>
        <dbReference type="ChEBI" id="CHEBI:15378"/>
        <dbReference type="ChEBI" id="CHEBI:16526"/>
        <dbReference type="ChEBI" id="CHEBI:29959"/>
        <dbReference type="ChEBI" id="CHEBI:33019"/>
        <dbReference type="ChEBI" id="CHEBI:57502"/>
        <dbReference type="ChEBI" id="CHEBI:58017"/>
        <dbReference type="EC" id="2.4.2.19"/>
    </reaction>
</comment>
<evidence type="ECO:0000256" key="2">
    <source>
        <dbReference type="ARBA" id="ARBA00004893"/>
    </source>
</evidence>
<comment type="caution">
    <text evidence="17">The sequence shown here is derived from an EMBL/GenBank/DDBJ whole genome shotgun (WGS) entry which is preliminary data.</text>
</comment>
<dbReference type="GO" id="GO:0004514">
    <property type="term" value="F:nicotinate-nucleotide diphosphorylase (carboxylating) activity"/>
    <property type="evidence" value="ECO:0007669"/>
    <property type="project" value="UniProtKB-EC"/>
</dbReference>
<evidence type="ECO:0000256" key="7">
    <source>
        <dbReference type="ARBA" id="ARBA00022642"/>
    </source>
</evidence>
<evidence type="ECO:0000256" key="14">
    <source>
        <dbReference type="PIRSR" id="PIRSR006250-1"/>
    </source>
</evidence>
<evidence type="ECO:0000259" key="15">
    <source>
        <dbReference type="Pfam" id="PF01729"/>
    </source>
</evidence>
<comment type="subunit">
    <text evidence="4">Hexamer formed by 3 homodimers.</text>
</comment>
<dbReference type="NCBIfam" id="TIGR00078">
    <property type="entry name" value="nadC"/>
    <property type="match status" value="1"/>
</dbReference>
<dbReference type="EC" id="2.4.2.19" evidence="5"/>
<reference evidence="17 18" key="1">
    <citation type="submission" date="2014-03" db="EMBL/GenBank/DDBJ databases">
        <title>Genomics of Bifidobacteria.</title>
        <authorList>
            <person name="Ventura M."/>
            <person name="Milani C."/>
            <person name="Lugli G.A."/>
        </authorList>
    </citation>
    <scope>NUCLEOTIDE SEQUENCE [LARGE SCALE GENOMIC DNA]</scope>
    <source>
        <strain evidence="17 18">LMG 21775</strain>
    </source>
</reference>
<dbReference type="SUPFAM" id="SSF54675">
    <property type="entry name" value="Nicotinate/Quinolinate PRTase N-terminal domain-like"/>
    <property type="match status" value="1"/>
</dbReference>
<comment type="function">
    <text evidence="1">Involved in the catabolism of quinolinic acid (QA).</text>
</comment>
<dbReference type="STRING" id="218140.BPSY_0796"/>
<dbReference type="InterPro" id="IPR013785">
    <property type="entry name" value="Aldolase_TIM"/>
</dbReference>
<dbReference type="OrthoDB" id="9782546at2"/>
<dbReference type="InterPro" id="IPR037128">
    <property type="entry name" value="Quinolinate_PRibosylTase_N_sf"/>
</dbReference>
<dbReference type="FunFam" id="3.90.1170.20:FF:000001">
    <property type="entry name" value="Nicotinate-nucleotide diphosphorylase (Carboxylating)"/>
    <property type="match status" value="1"/>
</dbReference>
<keyword evidence="9 13" id="KW-0808">Transferase</keyword>
<evidence type="ECO:0000256" key="9">
    <source>
        <dbReference type="ARBA" id="ARBA00022679"/>
    </source>
</evidence>
<dbReference type="InterPro" id="IPR036068">
    <property type="entry name" value="Nicotinate_pribotase-like_C"/>
</dbReference>
<dbReference type="InterPro" id="IPR027277">
    <property type="entry name" value="NadC/ModD"/>
</dbReference>
<feature type="binding site" evidence="14">
    <location>
        <position position="165"/>
    </location>
    <ligand>
        <name>substrate</name>
    </ligand>
</feature>
<evidence type="ECO:0000259" key="16">
    <source>
        <dbReference type="Pfam" id="PF02749"/>
    </source>
</evidence>
<feature type="binding site" evidence="14">
    <location>
        <position position="155"/>
    </location>
    <ligand>
        <name>substrate</name>
    </ligand>
</feature>
<feature type="domain" description="Quinolinate phosphoribosyl transferase C-terminal" evidence="15">
    <location>
        <begin position="110"/>
        <end position="279"/>
    </location>
</feature>
<evidence type="ECO:0000256" key="1">
    <source>
        <dbReference type="ARBA" id="ARBA00003237"/>
    </source>
</evidence>
<dbReference type="EMBL" id="JGZI01000009">
    <property type="protein sequence ID" value="KFI81948.1"/>
    <property type="molecule type" value="Genomic_DNA"/>
</dbReference>
<evidence type="ECO:0000256" key="10">
    <source>
        <dbReference type="ARBA" id="ARBA00033102"/>
    </source>
</evidence>
<gene>
    <name evidence="17" type="ORF">BPSY_0796</name>
</gene>
<sequence length="282" mass="29763">MLTSQLIRQAVSAALIEDAPTGDISCAYAMEPTALATVRLTAREAGVMSGMEVFTAAFTLQGSGNTVTPAIADGESFGAGAVLAGVTGTLRDVLGAERVALNFIQRMCGIATMTADFVAAVGDRPTRIVDTRKTTPGLRAFEKYAVTCGGGSNHRQGLSDAVMLKDNHLAAFESQGIPIVRAIREIRAHISHTTHIEVEIDRLDQLDAVLEGRPDTIMLDNFKLSDLNSAVRIIDGRTLVEASGNMTLDRIASVADSGVDLISVGALTHSVRSIDLGLDWLG</sequence>
<dbReference type="Gene3D" id="3.90.1170.20">
    <property type="entry name" value="Quinolinate phosphoribosyl transferase, N-terminal domain"/>
    <property type="match status" value="1"/>
</dbReference>
<dbReference type="Gene3D" id="3.20.20.70">
    <property type="entry name" value="Aldolase class I"/>
    <property type="match status" value="1"/>
</dbReference>
<evidence type="ECO:0000256" key="6">
    <source>
        <dbReference type="ARBA" id="ARBA00020990"/>
    </source>
</evidence>
<evidence type="ECO:0000256" key="4">
    <source>
        <dbReference type="ARBA" id="ARBA00011218"/>
    </source>
</evidence>
<evidence type="ECO:0000256" key="11">
    <source>
        <dbReference type="ARBA" id="ARBA00047445"/>
    </source>
</evidence>
<dbReference type="GO" id="GO:0009435">
    <property type="term" value="P:NAD+ biosynthetic process"/>
    <property type="evidence" value="ECO:0007669"/>
    <property type="project" value="UniProtKB-UniPathway"/>
</dbReference>
<dbReference type="InterPro" id="IPR004393">
    <property type="entry name" value="NadC"/>
</dbReference>
<organism evidence="17 18">
    <name type="scientific">Bifidobacterium psychraerophilum</name>
    <dbReference type="NCBI Taxonomy" id="218140"/>
    <lineage>
        <taxon>Bacteria</taxon>
        <taxon>Bacillati</taxon>
        <taxon>Actinomycetota</taxon>
        <taxon>Actinomycetes</taxon>
        <taxon>Bifidobacteriales</taxon>
        <taxon>Bifidobacteriaceae</taxon>
        <taxon>Bifidobacterium</taxon>
    </lineage>
</organism>
<dbReference type="PANTHER" id="PTHR32179">
    <property type="entry name" value="NICOTINATE-NUCLEOTIDE PYROPHOSPHORYLASE [CARBOXYLATING]"/>
    <property type="match status" value="1"/>
</dbReference>
<protein>
    <recommendedName>
        <fullName evidence="6">Nicotinate-nucleotide pyrophosphorylase [carboxylating]</fullName>
        <ecNumber evidence="5">2.4.2.19</ecNumber>
    </recommendedName>
    <alternativeName>
        <fullName evidence="12">Probable nicotinate-nucleotide pyrophosphorylase [carboxylating]</fullName>
    </alternativeName>
    <alternativeName>
        <fullName evidence="10">Quinolinate phosphoribosyltransferase [decarboxylating]</fullName>
    </alternativeName>
</protein>
<evidence type="ECO:0000313" key="17">
    <source>
        <dbReference type="EMBL" id="KFI81948.1"/>
    </source>
</evidence>
<dbReference type="SUPFAM" id="SSF51690">
    <property type="entry name" value="Nicotinate/Quinolinate PRTase C-terminal domain-like"/>
    <property type="match status" value="1"/>
</dbReference>
<keyword evidence="8 13" id="KW-0328">Glycosyltransferase</keyword>
<keyword evidence="7" id="KW-0662">Pyridine nucleotide biosynthesis</keyword>
<evidence type="ECO:0000256" key="12">
    <source>
        <dbReference type="ARBA" id="ARBA00069173"/>
    </source>
</evidence>
<dbReference type="FunFam" id="3.20.20.70:FF:000030">
    <property type="entry name" value="Nicotinate-nucleotide pyrophosphorylase, carboxylating"/>
    <property type="match status" value="1"/>
</dbReference>
<evidence type="ECO:0000256" key="8">
    <source>
        <dbReference type="ARBA" id="ARBA00022676"/>
    </source>
</evidence>
<dbReference type="GO" id="GO:0005737">
    <property type="term" value="C:cytoplasm"/>
    <property type="evidence" value="ECO:0007669"/>
    <property type="project" value="TreeGrafter"/>
</dbReference>
<dbReference type="PIRSF" id="PIRSF006250">
    <property type="entry name" value="NadC_ModD"/>
    <property type="match status" value="1"/>
</dbReference>
<feature type="binding site" evidence="14">
    <location>
        <position position="220"/>
    </location>
    <ligand>
        <name>substrate</name>
    </ligand>
</feature>
<feature type="binding site" evidence="14">
    <location>
        <position position="199"/>
    </location>
    <ligand>
        <name>substrate</name>
    </ligand>
</feature>
<feature type="domain" description="Quinolinate phosphoribosyl transferase N-terminal" evidence="16">
    <location>
        <begin position="29"/>
        <end position="108"/>
    </location>
</feature>